<sequence>MRRGFLTAMLVVGPLAAGLSGPALAQTPGSIPASPSTLSRQERNFIAEALADGMAEQALGKLAQDRAETEPVRRFARRMADDHGLKTDRLAGMALRHGIPIPRELGLSARAHMSSLRDTPEEAFDRRYMAAEEETHARAIKLYEAQAERGGETGDFARDALPMLHSHFEEARGIMAELARGPAPPQTQAPPGDAPPGTSGSSE</sequence>
<dbReference type="Gene3D" id="1.20.1260.10">
    <property type="match status" value="1"/>
</dbReference>
<accession>A0A060DMX3</accession>
<keyword evidence="2" id="KW-0732">Signal</keyword>
<dbReference type="InterPro" id="IPR025419">
    <property type="entry name" value="DUF4142"/>
</dbReference>
<dbReference type="PANTHER" id="PTHR38593">
    <property type="entry name" value="BLR2558 PROTEIN"/>
    <property type="match status" value="1"/>
</dbReference>
<dbReference type="InterPro" id="IPR012347">
    <property type="entry name" value="Ferritin-like"/>
</dbReference>
<dbReference type="PANTHER" id="PTHR38593:SF1">
    <property type="entry name" value="BLR2558 PROTEIN"/>
    <property type="match status" value="1"/>
</dbReference>
<name>A0A060DMX3_9PROT</name>
<feature type="domain" description="DUF4142" evidence="3">
    <location>
        <begin position="41"/>
        <end position="172"/>
    </location>
</feature>
<proteinExistence type="predicted"/>
<evidence type="ECO:0000259" key="3">
    <source>
        <dbReference type="Pfam" id="PF13628"/>
    </source>
</evidence>
<organism evidence="4 5">
    <name type="scientific">Azospirillum argentinense</name>
    <dbReference type="NCBI Taxonomy" id="2970906"/>
    <lineage>
        <taxon>Bacteria</taxon>
        <taxon>Pseudomonadati</taxon>
        <taxon>Pseudomonadota</taxon>
        <taxon>Alphaproteobacteria</taxon>
        <taxon>Rhodospirillales</taxon>
        <taxon>Azospirillaceae</taxon>
        <taxon>Azospirillum</taxon>
    </lineage>
</organism>
<dbReference type="Pfam" id="PF13628">
    <property type="entry name" value="DUF4142"/>
    <property type="match status" value="1"/>
</dbReference>
<evidence type="ECO:0000313" key="5">
    <source>
        <dbReference type="Proteomes" id="UP000027186"/>
    </source>
</evidence>
<dbReference type="AlphaFoldDB" id="A0A060DMX3"/>
<feature type="compositionally biased region" description="Pro residues" evidence="1">
    <location>
        <begin position="182"/>
        <end position="194"/>
    </location>
</feature>
<reference evidence="4 5" key="1">
    <citation type="journal article" date="2014" name="Genome Announc.">
        <title>Complete Genome Sequence of the Model Rhizosphere Strain Azospirillum brasilense Az39, Successfully Applied in Agriculture.</title>
        <authorList>
            <person name="Rivera D."/>
            <person name="Revale S."/>
            <person name="Molina R."/>
            <person name="Gualpa J."/>
            <person name="Puente M."/>
            <person name="Maroniche G."/>
            <person name="Paris G."/>
            <person name="Baker D."/>
            <person name="Clavijo B."/>
            <person name="McLay K."/>
            <person name="Spaepen S."/>
            <person name="Perticari A."/>
            <person name="Vazquez M."/>
            <person name="Wisniewski-Dye F."/>
            <person name="Watkins C."/>
            <person name="Martinez-Abarca F."/>
            <person name="Vanderleyden J."/>
            <person name="Cassan F."/>
        </authorList>
    </citation>
    <scope>NUCLEOTIDE SEQUENCE [LARGE SCALE GENOMIC DNA]</scope>
    <source>
        <strain evidence="4 5">Az39</strain>
        <plasmid evidence="4">AbAZ39_p1</plasmid>
    </source>
</reference>
<dbReference type="KEGG" id="abq:ABAZ39_20130"/>
<dbReference type="Proteomes" id="UP000027186">
    <property type="component" value="Plasmid AbAZ39_p1"/>
</dbReference>
<feature type="signal peptide" evidence="2">
    <location>
        <begin position="1"/>
        <end position="25"/>
    </location>
</feature>
<dbReference type="EMBL" id="CP007794">
    <property type="protein sequence ID" value="AIB14232.1"/>
    <property type="molecule type" value="Genomic_DNA"/>
</dbReference>
<keyword evidence="4" id="KW-0614">Plasmid</keyword>
<gene>
    <name evidence="4" type="ORF">ABAZ39_20130</name>
</gene>
<feature type="chain" id="PRO_5001582729" description="DUF4142 domain-containing protein" evidence="2">
    <location>
        <begin position="26"/>
        <end position="203"/>
    </location>
</feature>
<evidence type="ECO:0000256" key="2">
    <source>
        <dbReference type="SAM" id="SignalP"/>
    </source>
</evidence>
<protein>
    <recommendedName>
        <fullName evidence="3">DUF4142 domain-containing protein</fullName>
    </recommendedName>
</protein>
<dbReference type="RefSeq" id="WP_051658275.1">
    <property type="nucleotide sequence ID" value="NZ_CP007794.1"/>
</dbReference>
<evidence type="ECO:0000256" key="1">
    <source>
        <dbReference type="SAM" id="MobiDB-lite"/>
    </source>
</evidence>
<geneLocation type="plasmid" evidence="4 5">
    <name>AbAZ39_p1</name>
</geneLocation>
<evidence type="ECO:0000313" key="4">
    <source>
        <dbReference type="EMBL" id="AIB14232.1"/>
    </source>
</evidence>
<feature type="region of interest" description="Disordered" evidence="1">
    <location>
        <begin position="176"/>
        <end position="203"/>
    </location>
</feature>